<evidence type="ECO:0000313" key="4">
    <source>
        <dbReference type="Proteomes" id="UP001444625"/>
    </source>
</evidence>
<dbReference type="CDD" id="cd00347">
    <property type="entry name" value="Flavin_utilizing_monoxygenases"/>
    <property type="match status" value="1"/>
</dbReference>
<evidence type="ECO:0000256" key="1">
    <source>
        <dbReference type="ARBA" id="ARBA00007789"/>
    </source>
</evidence>
<keyword evidence="3" id="KW-0560">Oxidoreductase</keyword>
<dbReference type="NCBIfam" id="TIGR03558">
    <property type="entry name" value="oxido_grp_1"/>
    <property type="match status" value="1"/>
</dbReference>
<keyword evidence="4" id="KW-1185">Reference proteome</keyword>
<evidence type="ECO:0000313" key="3">
    <source>
        <dbReference type="EMBL" id="MEN2768416.1"/>
    </source>
</evidence>
<dbReference type="EC" id="1.-.-.-" evidence="3"/>
<sequence length="329" mass="36824">MKLSILDQAPIELGGSPQEALGETIKLAALGERLGYHRYWIAEHHDLNGLACPAPEVMLGTIGAHTKSIRIGSGAVLLPHYKPFKIAETFNLLATLYPDRIDLGIGRSPGGSAEASIALSGNFLENVKKMPELLEELLHFLNSDFESSHMYANIKPTPIPAISPDIWLLGTSEKSAILAAEKGMPYAFGHFMSDQDPEPIIQAYKQWFKEKYPMKRYRIIVAVQVICADSMQEAELIARKNYLTTIDSMEDKHHLDPVPKIRAFSPEESAEFLTRKKKMIIGDPSHVKERLVDLQHSLGVDEFMVLTNTTTYKERNRSFKLIANAILEK</sequence>
<feature type="domain" description="Luciferase-like" evidence="2">
    <location>
        <begin position="1"/>
        <end position="301"/>
    </location>
</feature>
<dbReference type="InterPro" id="IPR019949">
    <property type="entry name" value="CmoO-like"/>
</dbReference>
<name>A0ABU9XJE3_9BACI</name>
<dbReference type="InterPro" id="IPR011251">
    <property type="entry name" value="Luciferase-like_dom"/>
</dbReference>
<protein>
    <submittedName>
        <fullName evidence="3">LLM class flavin-dependent oxidoreductase</fullName>
        <ecNumber evidence="3">1.-.-.-</ecNumber>
    </submittedName>
</protein>
<organism evidence="3 4">
    <name type="scientific">Ornithinibacillus xuwenensis</name>
    <dbReference type="NCBI Taxonomy" id="3144668"/>
    <lineage>
        <taxon>Bacteria</taxon>
        <taxon>Bacillati</taxon>
        <taxon>Bacillota</taxon>
        <taxon>Bacilli</taxon>
        <taxon>Bacillales</taxon>
        <taxon>Bacillaceae</taxon>
        <taxon>Ornithinibacillus</taxon>
    </lineage>
</organism>
<dbReference type="RefSeq" id="WP_345825903.1">
    <property type="nucleotide sequence ID" value="NZ_JBDIML010000005.1"/>
</dbReference>
<accession>A0ABU9XJE3</accession>
<dbReference type="PANTHER" id="PTHR30137">
    <property type="entry name" value="LUCIFERASE-LIKE MONOOXYGENASE"/>
    <property type="match status" value="1"/>
</dbReference>
<proteinExistence type="predicted"/>
<reference evidence="3 4" key="1">
    <citation type="submission" date="2024-05" db="EMBL/GenBank/DDBJ databases">
        <authorList>
            <person name="Haq I."/>
            <person name="Ullah Z."/>
            <person name="Ahmad R."/>
            <person name="Li M."/>
            <person name="Tong Y."/>
        </authorList>
    </citation>
    <scope>NUCLEOTIDE SEQUENCE [LARGE SCALE GENOMIC DNA]</scope>
    <source>
        <strain evidence="3 4">16A2E</strain>
    </source>
</reference>
<dbReference type="Proteomes" id="UP001444625">
    <property type="component" value="Unassembled WGS sequence"/>
</dbReference>
<comment type="similarity">
    <text evidence="1">To bacterial alkanal monooxygenase alpha and beta chains.</text>
</comment>
<comment type="caution">
    <text evidence="3">The sequence shown here is derived from an EMBL/GenBank/DDBJ whole genome shotgun (WGS) entry which is preliminary data.</text>
</comment>
<dbReference type="Pfam" id="PF00296">
    <property type="entry name" value="Bac_luciferase"/>
    <property type="match status" value="1"/>
</dbReference>
<dbReference type="Gene3D" id="3.20.20.30">
    <property type="entry name" value="Luciferase-like domain"/>
    <property type="match status" value="1"/>
</dbReference>
<dbReference type="GO" id="GO:0016491">
    <property type="term" value="F:oxidoreductase activity"/>
    <property type="evidence" value="ECO:0007669"/>
    <property type="project" value="UniProtKB-KW"/>
</dbReference>
<dbReference type="PANTHER" id="PTHR30137:SF20">
    <property type="entry name" value="N-ACETYL-S-ALKYLCYSTEINE MONOOXYGENASE"/>
    <property type="match status" value="1"/>
</dbReference>
<dbReference type="InterPro" id="IPR036661">
    <property type="entry name" value="Luciferase-like_sf"/>
</dbReference>
<evidence type="ECO:0000259" key="2">
    <source>
        <dbReference type="Pfam" id="PF00296"/>
    </source>
</evidence>
<dbReference type="InterPro" id="IPR050766">
    <property type="entry name" value="Bact_Lucif_Oxidored"/>
</dbReference>
<gene>
    <name evidence="3" type="ORF">ABC228_14630</name>
</gene>
<dbReference type="EMBL" id="JBDIML010000005">
    <property type="protein sequence ID" value="MEN2768416.1"/>
    <property type="molecule type" value="Genomic_DNA"/>
</dbReference>
<dbReference type="SUPFAM" id="SSF51679">
    <property type="entry name" value="Bacterial luciferase-like"/>
    <property type="match status" value="1"/>
</dbReference>